<dbReference type="InterPro" id="IPR035447">
    <property type="entry name" value="DNA_topo_I_N_sf"/>
</dbReference>
<accession>A0A6B2JLG2</accession>
<dbReference type="RefSeq" id="WP_163895271.1">
    <property type="nucleotide sequence ID" value="NZ_JAAFYS010000003.1"/>
</dbReference>
<evidence type="ECO:0000259" key="8">
    <source>
        <dbReference type="Pfam" id="PF21338"/>
    </source>
</evidence>
<dbReference type="InterPro" id="IPR014711">
    <property type="entry name" value="TopoI_cat_a-hlx-sub_euk"/>
</dbReference>
<sequence length="328" mass="36569">MTAPETLPPDLVYYPDDQPGIRRKRCGRGFSYIGPDGTRIDRGTERARLQKLAVPPAYENVWISPLHNGHLQATGMDVRKRKQYRYHPDWSAARSETKFGALAEFGRALPAIRRRITRDLSHEAGDRDFALAAAALLIDRLALRVGNDAYLKANGSYGALTLKRQHVRLKDDGLHISFTAKGGKKVRRRVSDRKLQRVLERARDLPGAELLVWVDKHGERHRVGSAELNAYLADASHGVTGVTAKTFRTWAGTRAAFEAAEGAERLSIKLMAEAAADELGNTPTIARNSYIHPDVLSLAEERVTFPPEVELTGLHAAERRLLAFLERE</sequence>
<keyword evidence="6 9" id="KW-0413">Isomerase</keyword>
<dbReference type="Pfam" id="PF21338">
    <property type="entry name" value="Top1B_N_bact"/>
    <property type="match status" value="1"/>
</dbReference>
<proteinExistence type="inferred from homology"/>
<evidence type="ECO:0000256" key="1">
    <source>
        <dbReference type="ARBA" id="ARBA00000213"/>
    </source>
</evidence>
<comment type="similarity">
    <text evidence="2">Belongs to the type IB topoisomerase family.</text>
</comment>
<dbReference type="Gene3D" id="3.90.15.10">
    <property type="entry name" value="Topoisomerase I, Chain A, domain 3"/>
    <property type="match status" value="1"/>
</dbReference>
<dbReference type="InterPro" id="IPR049331">
    <property type="entry name" value="Top1B_N_bact"/>
</dbReference>
<dbReference type="EC" id="5.6.2.1" evidence="3"/>
<evidence type="ECO:0000256" key="4">
    <source>
        <dbReference type="ARBA" id="ARBA00023029"/>
    </source>
</evidence>
<evidence type="ECO:0000256" key="6">
    <source>
        <dbReference type="ARBA" id="ARBA00023235"/>
    </source>
</evidence>
<dbReference type="InterPro" id="IPR011010">
    <property type="entry name" value="DNA_brk_join_enz"/>
</dbReference>
<feature type="domain" description="DNA topoisomerase IB N-terminal" evidence="8">
    <location>
        <begin position="29"/>
        <end position="77"/>
    </location>
</feature>
<evidence type="ECO:0000256" key="2">
    <source>
        <dbReference type="ARBA" id="ARBA00006645"/>
    </source>
</evidence>
<dbReference type="PRINTS" id="PR00416">
    <property type="entry name" value="EUTPISMRASEI"/>
</dbReference>
<dbReference type="Pfam" id="PF01028">
    <property type="entry name" value="Topoisom_I"/>
    <property type="match status" value="1"/>
</dbReference>
<comment type="catalytic activity">
    <reaction evidence="1">
        <text>ATP-independent breakage of single-stranded DNA, followed by passage and rejoining.</text>
        <dbReference type="EC" id="5.6.2.1"/>
    </reaction>
</comment>
<dbReference type="AlphaFoldDB" id="A0A6B2JLG2"/>
<name>A0A6B2JLG2_9RHOB</name>
<evidence type="ECO:0000259" key="7">
    <source>
        <dbReference type="Pfam" id="PF01028"/>
    </source>
</evidence>
<dbReference type="SUPFAM" id="SSF56349">
    <property type="entry name" value="DNA breaking-rejoining enzymes"/>
    <property type="match status" value="1"/>
</dbReference>
<organism evidence="9 10">
    <name type="scientific">Pseudoroseicyclus tamaricis</name>
    <dbReference type="NCBI Taxonomy" id="2705421"/>
    <lineage>
        <taxon>Bacteria</taxon>
        <taxon>Pseudomonadati</taxon>
        <taxon>Pseudomonadota</taxon>
        <taxon>Alphaproteobacteria</taxon>
        <taxon>Rhodobacterales</taxon>
        <taxon>Paracoccaceae</taxon>
        <taxon>Pseudoroseicyclus</taxon>
    </lineage>
</organism>
<dbReference type="InterPro" id="IPR001631">
    <property type="entry name" value="TopoI"/>
</dbReference>
<dbReference type="EMBL" id="JAAGAB010000003">
    <property type="protein sequence ID" value="NDV02393.1"/>
    <property type="molecule type" value="Genomic_DNA"/>
</dbReference>
<dbReference type="Gene3D" id="1.10.132.120">
    <property type="match status" value="1"/>
</dbReference>
<evidence type="ECO:0000256" key="3">
    <source>
        <dbReference type="ARBA" id="ARBA00012891"/>
    </source>
</evidence>
<dbReference type="GO" id="GO:0003917">
    <property type="term" value="F:DNA topoisomerase type I (single strand cut, ATP-independent) activity"/>
    <property type="evidence" value="ECO:0007669"/>
    <property type="project" value="UniProtKB-EC"/>
</dbReference>
<dbReference type="GO" id="GO:0003677">
    <property type="term" value="F:DNA binding"/>
    <property type="evidence" value="ECO:0007669"/>
    <property type="project" value="UniProtKB-KW"/>
</dbReference>
<dbReference type="Gene3D" id="3.30.66.10">
    <property type="entry name" value="DNA topoisomerase I domain"/>
    <property type="match status" value="1"/>
</dbReference>
<comment type="caution">
    <text evidence="9">The sequence shown here is derived from an EMBL/GenBank/DDBJ whole genome shotgun (WGS) entry which is preliminary data.</text>
</comment>
<evidence type="ECO:0000256" key="5">
    <source>
        <dbReference type="ARBA" id="ARBA00023125"/>
    </source>
</evidence>
<keyword evidence="10" id="KW-1185">Reference proteome</keyword>
<dbReference type="InterPro" id="IPR013500">
    <property type="entry name" value="TopoI_cat_euk"/>
</dbReference>
<dbReference type="PROSITE" id="PS52038">
    <property type="entry name" value="TOPO_IB_2"/>
    <property type="match status" value="1"/>
</dbReference>
<dbReference type="SUPFAM" id="SSF55869">
    <property type="entry name" value="DNA topoisomerase I domain"/>
    <property type="match status" value="1"/>
</dbReference>
<gene>
    <name evidence="9" type="ORF">GZA08_15585</name>
</gene>
<evidence type="ECO:0000313" key="9">
    <source>
        <dbReference type="EMBL" id="NDV02393.1"/>
    </source>
</evidence>
<evidence type="ECO:0000313" key="10">
    <source>
        <dbReference type="Proteomes" id="UP000474757"/>
    </source>
</evidence>
<keyword evidence="4" id="KW-0799">Topoisomerase</keyword>
<dbReference type="Proteomes" id="UP000474757">
    <property type="component" value="Unassembled WGS sequence"/>
</dbReference>
<protein>
    <recommendedName>
        <fullName evidence="3">DNA topoisomerase</fullName>
        <ecNumber evidence="3">5.6.2.1</ecNumber>
    </recommendedName>
</protein>
<feature type="domain" description="DNA topoisomerase I catalytic core eukaryotic-type" evidence="7">
    <location>
        <begin position="93"/>
        <end position="257"/>
    </location>
</feature>
<keyword evidence="5" id="KW-0238">DNA-binding</keyword>
<reference evidence="9 10" key="1">
    <citation type="submission" date="2020-02" db="EMBL/GenBank/DDBJ databases">
        <title>Pseudoroseicyclus tamarix, sp. nov., isolated from offshore sediment of a Tamarix chinensis forest.</title>
        <authorList>
            <person name="Gai Y."/>
        </authorList>
    </citation>
    <scope>NUCLEOTIDE SEQUENCE [LARGE SCALE GENOMIC DNA]</scope>
    <source>
        <strain evidence="9 10">CLL3-39</strain>
    </source>
</reference>
<dbReference type="GO" id="GO:0006265">
    <property type="term" value="P:DNA topological change"/>
    <property type="evidence" value="ECO:0007669"/>
    <property type="project" value="InterPro"/>
</dbReference>